<name>A0A9W8ZPX4_9AGAR</name>
<dbReference type="AlphaFoldDB" id="A0A9W8ZPX4"/>
<dbReference type="EMBL" id="JANVFS010000067">
    <property type="protein sequence ID" value="KAJ4463740.1"/>
    <property type="molecule type" value="Genomic_DNA"/>
</dbReference>
<feature type="signal peptide" evidence="1">
    <location>
        <begin position="1"/>
        <end position="18"/>
    </location>
</feature>
<gene>
    <name evidence="2" type="ORF">C8J55DRAFT_531189</name>
</gene>
<evidence type="ECO:0000256" key="1">
    <source>
        <dbReference type="SAM" id="SignalP"/>
    </source>
</evidence>
<sequence>MTWKTSLLYWSMLRLDCALNCALSFPGKMDQFLDLSGWRRMVLCDVREYTLCMYHPNLKNEFCLSKFEIMIGRMH</sequence>
<feature type="chain" id="PRO_5040756388" description="Secreted protein" evidence="1">
    <location>
        <begin position="19"/>
        <end position="75"/>
    </location>
</feature>
<keyword evidence="1" id="KW-0732">Signal</keyword>
<reference evidence="2" key="2">
    <citation type="journal article" date="2023" name="Proc. Natl. Acad. Sci. U.S.A.">
        <title>A global phylogenomic analysis of the shiitake genus Lentinula.</title>
        <authorList>
            <person name="Sierra-Patev S."/>
            <person name="Min B."/>
            <person name="Naranjo-Ortiz M."/>
            <person name="Looney B."/>
            <person name="Konkel Z."/>
            <person name="Slot J.C."/>
            <person name="Sakamoto Y."/>
            <person name="Steenwyk J.L."/>
            <person name="Rokas A."/>
            <person name="Carro J."/>
            <person name="Camarero S."/>
            <person name="Ferreira P."/>
            <person name="Molpeceres G."/>
            <person name="Ruiz-Duenas F.J."/>
            <person name="Serrano A."/>
            <person name="Henrissat B."/>
            <person name="Drula E."/>
            <person name="Hughes K.W."/>
            <person name="Mata J.L."/>
            <person name="Ishikawa N.K."/>
            <person name="Vargas-Isla R."/>
            <person name="Ushijima S."/>
            <person name="Smith C.A."/>
            <person name="Donoghue J."/>
            <person name="Ahrendt S."/>
            <person name="Andreopoulos W."/>
            <person name="He G."/>
            <person name="LaButti K."/>
            <person name="Lipzen A."/>
            <person name="Ng V."/>
            <person name="Riley R."/>
            <person name="Sandor L."/>
            <person name="Barry K."/>
            <person name="Martinez A.T."/>
            <person name="Xiao Y."/>
            <person name="Gibbons J.G."/>
            <person name="Terashima K."/>
            <person name="Grigoriev I.V."/>
            <person name="Hibbett D."/>
        </authorList>
    </citation>
    <scope>NUCLEOTIDE SEQUENCE</scope>
    <source>
        <strain evidence="2">Sp2 HRB7682 ss15</strain>
    </source>
</reference>
<proteinExistence type="predicted"/>
<reference evidence="2" key="1">
    <citation type="submission" date="2022-08" db="EMBL/GenBank/DDBJ databases">
        <authorList>
            <consortium name="DOE Joint Genome Institute"/>
            <person name="Min B."/>
            <person name="Riley R."/>
            <person name="Sierra-Patev S."/>
            <person name="Naranjo-Ortiz M."/>
            <person name="Looney B."/>
            <person name="Konkel Z."/>
            <person name="Slot J.C."/>
            <person name="Sakamoto Y."/>
            <person name="Steenwyk J.L."/>
            <person name="Rokas A."/>
            <person name="Carro J."/>
            <person name="Camarero S."/>
            <person name="Ferreira P."/>
            <person name="Molpeceres G."/>
            <person name="Ruiz-Duenas F.J."/>
            <person name="Serrano A."/>
            <person name="Henrissat B."/>
            <person name="Drula E."/>
            <person name="Hughes K.W."/>
            <person name="Mata J.L."/>
            <person name="Ishikawa N.K."/>
            <person name="Vargas-Isla R."/>
            <person name="Ushijima S."/>
            <person name="Smith C.A."/>
            <person name="Ahrendt S."/>
            <person name="Andreopoulos W."/>
            <person name="He G."/>
            <person name="Labutti K."/>
            <person name="Lipzen A."/>
            <person name="Ng V."/>
            <person name="Sandor L."/>
            <person name="Barry K."/>
            <person name="Martinez A.T."/>
            <person name="Xiao Y."/>
            <person name="Gibbons J.G."/>
            <person name="Terashima K."/>
            <person name="Hibbett D.S."/>
            <person name="Grigoriev I.V."/>
        </authorList>
    </citation>
    <scope>NUCLEOTIDE SEQUENCE</scope>
    <source>
        <strain evidence="2">Sp2 HRB7682 ss15</strain>
    </source>
</reference>
<evidence type="ECO:0000313" key="3">
    <source>
        <dbReference type="Proteomes" id="UP001150238"/>
    </source>
</evidence>
<organism evidence="2 3">
    <name type="scientific">Lentinula lateritia</name>
    <dbReference type="NCBI Taxonomy" id="40482"/>
    <lineage>
        <taxon>Eukaryota</taxon>
        <taxon>Fungi</taxon>
        <taxon>Dikarya</taxon>
        <taxon>Basidiomycota</taxon>
        <taxon>Agaricomycotina</taxon>
        <taxon>Agaricomycetes</taxon>
        <taxon>Agaricomycetidae</taxon>
        <taxon>Agaricales</taxon>
        <taxon>Marasmiineae</taxon>
        <taxon>Omphalotaceae</taxon>
        <taxon>Lentinula</taxon>
    </lineage>
</organism>
<accession>A0A9W8ZPX4</accession>
<evidence type="ECO:0000313" key="2">
    <source>
        <dbReference type="EMBL" id="KAJ4463740.1"/>
    </source>
</evidence>
<dbReference type="Proteomes" id="UP001150238">
    <property type="component" value="Unassembled WGS sequence"/>
</dbReference>
<protein>
    <recommendedName>
        <fullName evidence="4">Secreted protein</fullName>
    </recommendedName>
</protein>
<evidence type="ECO:0008006" key="4">
    <source>
        <dbReference type="Google" id="ProtNLM"/>
    </source>
</evidence>
<comment type="caution">
    <text evidence="2">The sequence shown here is derived from an EMBL/GenBank/DDBJ whole genome shotgun (WGS) entry which is preliminary data.</text>
</comment>